<reference evidence="2 4" key="2">
    <citation type="submission" date="2018-11" db="EMBL/GenBank/DDBJ databases">
        <authorList>
            <consortium name="Pathogen Informatics"/>
        </authorList>
    </citation>
    <scope>NUCLEOTIDE SEQUENCE [LARGE SCALE GENOMIC DNA]</scope>
</reference>
<dbReference type="WBParaSite" id="DME_0000050101-mRNA-1">
    <property type="protein sequence ID" value="DME_0000050101-mRNA-1"/>
    <property type="gene ID" value="DME_0000050101"/>
</dbReference>
<evidence type="ECO:0000313" key="3">
    <source>
        <dbReference type="Proteomes" id="UP000038040"/>
    </source>
</evidence>
<feature type="region of interest" description="Disordered" evidence="1">
    <location>
        <begin position="47"/>
        <end position="71"/>
    </location>
</feature>
<dbReference type="AlphaFoldDB" id="A0A0N4U1L1"/>
<organism evidence="3 5">
    <name type="scientific">Dracunculus medinensis</name>
    <name type="common">Guinea worm</name>
    <dbReference type="NCBI Taxonomy" id="318479"/>
    <lineage>
        <taxon>Eukaryota</taxon>
        <taxon>Metazoa</taxon>
        <taxon>Ecdysozoa</taxon>
        <taxon>Nematoda</taxon>
        <taxon>Chromadorea</taxon>
        <taxon>Rhabditida</taxon>
        <taxon>Spirurina</taxon>
        <taxon>Dracunculoidea</taxon>
        <taxon>Dracunculidae</taxon>
        <taxon>Dracunculus</taxon>
    </lineage>
</organism>
<proteinExistence type="predicted"/>
<keyword evidence="4" id="KW-1185">Reference proteome</keyword>
<evidence type="ECO:0000256" key="1">
    <source>
        <dbReference type="SAM" id="MobiDB-lite"/>
    </source>
</evidence>
<name>A0A0N4U1L1_DRAME</name>
<protein>
    <submittedName>
        <fullName evidence="5">FIP1-like 1 protein</fullName>
    </submittedName>
</protein>
<evidence type="ECO:0000313" key="4">
    <source>
        <dbReference type="Proteomes" id="UP000274756"/>
    </source>
</evidence>
<dbReference type="Proteomes" id="UP000274756">
    <property type="component" value="Unassembled WGS sequence"/>
</dbReference>
<evidence type="ECO:0000313" key="2">
    <source>
        <dbReference type="EMBL" id="VDN54888.1"/>
    </source>
</evidence>
<accession>A0A0N4U1L1</accession>
<gene>
    <name evidence="2" type="ORF">DME_LOCUS4861</name>
</gene>
<reference evidence="5" key="1">
    <citation type="submission" date="2017-02" db="UniProtKB">
        <authorList>
            <consortium name="WormBaseParasite"/>
        </authorList>
    </citation>
    <scope>IDENTIFICATION</scope>
</reference>
<dbReference type="EMBL" id="UYYG01001151">
    <property type="protein sequence ID" value="VDN54888.1"/>
    <property type="molecule type" value="Genomic_DNA"/>
</dbReference>
<sequence>MCYGGSADYEYNLFLENEEWDGYLASDYENRIEGTSERLNKSEIQSSVDLTDLPPISPSDFNGVPNKKSSS</sequence>
<evidence type="ECO:0000313" key="5">
    <source>
        <dbReference type="WBParaSite" id="DME_0000050101-mRNA-1"/>
    </source>
</evidence>
<dbReference type="Proteomes" id="UP000038040">
    <property type="component" value="Unplaced"/>
</dbReference>